<proteinExistence type="predicted"/>
<evidence type="ECO:0000256" key="1">
    <source>
        <dbReference type="SAM" id="MobiDB-lite"/>
    </source>
</evidence>
<feature type="compositionally biased region" description="Polar residues" evidence="1">
    <location>
        <begin position="12"/>
        <end position="33"/>
    </location>
</feature>
<dbReference type="AlphaFoldDB" id="A0A178U6Q8"/>
<evidence type="ECO:0000313" key="2">
    <source>
        <dbReference type="EMBL" id="OAO89340.1"/>
    </source>
</evidence>
<protein>
    <submittedName>
        <fullName evidence="2">Uncharacterized protein</fullName>
    </submittedName>
</protein>
<dbReference type="Proteomes" id="UP000078284">
    <property type="component" value="Unassembled WGS sequence"/>
</dbReference>
<name>A0A178U6Q8_ARATH</name>
<sequence length="109" mass="12242">MNVGNPVGVRSTMFNSPSSLARNGTSEQTTPDAANTVVHPEDGETQLKGEDKFADQHEKESLVQFKTMRKVSRELKEMRTKFPQATSLEPDINRVIEQAKRTPFIPQQV</sequence>
<organism evidence="2 3">
    <name type="scientific">Arabidopsis thaliana</name>
    <name type="common">Mouse-ear cress</name>
    <dbReference type="NCBI Taxonomy" id="3702"/>
    <lineage>
        <taxon>Eukaryota</taxon>
        <taxon>Viridiplantae</taxon>
        <taxon>Streptophyta</taxon>
        <taxon>Embryophyta</taxon>
        <taxon>Tracheophyta</taxon>
        <taxon>Spermatophyta</taxon>
        <taxon>Magnoliopsida</taxon>
        <taxon>eudicotyledons</taxon>
        <taxon>Gunneridae</taxon>
        <taxon>Pentapetalae</taxon>
        <taxon>rosids</taxon>
        <taxon>malvids</taxon>
        <taxon>Brassicales</taxon>
        <taxon>Brassicaceae</taxon>
        <taxon>Camelineae</taxon>
        <taxon>Arabidopsis</taxon>
    </lineage>
</organism>
<reference evidence="3" key="1">
    <citation type="journal article" date="2016" name="Proc. Natl. Acad. Sci. U.S.A.">
        <title>Chromosome-level assembly of Arabidopsis thaliana Ler reveals the extent of translocation and inversion polymorphisms.</title>
        <authorList>
            <person name="Zapata L."/>
            <person name="Ding J."/>
            <person name="Willing E.M."/>
            <person name="Hartwig B."/>
            <person name="Bezdan D."/>
            <person name="Jiao W.B."/>
            <person name="Patel V."/>
            <person name="Velikkakam James G."/>
            <person name="Koornneef M."/>
            <person name="Ossowski S."/>
            <person name="Schneeberger K."/>
        </authorList>
    </citation>
    <scope>NUCLEOTIDE SEQUENCE [LARGE SCALE GENOMIC DNA]</scope>
    <source>
        <strain evidence="3">cv. Landsberg erecta</strain>
    </source>
</reference>
<dbReference type="EMBL" id="LUHQ01000013">
    <property type="protein sequence ID" value="OAO89340.1"/>
    <property type="molecule type" value="Genomic_DNA"/>
</dbReference>
<feature type="region of interest" description="Disordered" evidence="1">
    <location>
        <begin position="1"/>
        <end position="45"/>
    </location>
</feature>
<comment type="caution">
    <text evidence="2">The sequence shown here is derived from an EMBL/GenBank/DDBJ whole genome shotgun (WGS) entry which is preliminary data.</text>
</comment>
<gene>
    <name evidence="2" type="ORF">AXX17_ATUG01680</name>
</gene>
<accession>A0A178U6Q8</accession>
<evidence type="ECO:0000313" key="3">
    <source>
        <dbReference type="Proteomes" id="UP000078284"/>
    </source>
</evidence>